<dbReference type="PROSITE" id="PS51210">
    <property type="entry name" value="PLA2C"/>
    <property type="match status" value="1"/>
</dbReference>
<keyword evidence="6 8" id="KW-0443">Lipid metabolism</keyword>
<dbReference type="PANTHER" id="PTHR10728:SF33">
    <property type="entry name" value="LYSOPHOSPHOLIPASE 1-RELATED"/>
    <property type="match status" value="1"/>
</dbReference>
<evidence type="ECO:0000256" key="7">
    <source>
        <dbReference type="ARBA" id="ARBA00023180"/>
    </source>
</evidence>
<dbReference type="InterPro" id="IPR016035">
    <property type="entry name" value="Acyl_Trfase/lysoPLipase"/>
</dbReference>
<dbReference type="InterPro" id="IPR002642">
    <property type="entry name" value="LysoPLipase_cat_dom"/>
</dbReference>
<evidence type="ECO:0000313" key="11">
    <source>
        <dbReference type="EMBL" id="QSZ30863.1"/>
    </source>
</evidence>
<reference evidence="11" key="1">
    <citation type="submission" date="2020-10" db="EMBL/GenBank/DDBJ databases">
        <title>Genome Sequence of Monilinia vaccinii-corymbosi Sheds Light on Mummy Berry Disease Infection of Blueberry and Mating Type.</title>
        <authorList>
            <person name="Yow A.G."/>
            <person name="Zhang Y."/>
            <person name="Bansal K."/>
            <person name="Eacker S.M."/>
            <person name="Sullivan S."/>
            <person name="Liachko I."/>
            <person name="Cubeta M.A."/>
            <person name="Rollins J.A."/>
            <person name="Ashrafi H."/>
        </authorList>
    </citation>
    <scope>NUCLEOTIDE SEQUENCE</scope>
    <source>
        <strain evidence="11">RL-1</strain>
    </source>
</reference>
<keyword evidence="5 8" id="KW-0442">Lipid degradation</keyword>
<keyword evidence="12" id="KW-1185">Reference proteome</keyword>
<proteinExistence type="inferred from homology"/>
<dbReference type="GO" id="GO:0005829">
    <property type="term" value="C:cytosol"/>
    <property type="evidence" value="ECO:0007669"/>
    <property type="project" value="TreeGrafter"/>
</dbReference>
<evidence type="ECO:0000256" key="4">
    <source>
        <dbReference type="ARBA" id="ARBA00022801"/>
    </source>
</evidence>
<feature type="domain" description="PLA2c" evidence="10">
    <location>
        <begin position="27"/>
        <end position="541"/>
    </location>
</feature>
<feature type="signal peptide" evidence="9">
    <location>
        <begin position="1"/>
        <end position="18"/>
    </location>
</feature>
<evidence type="ECO:0000256" key="3">
    <source>
        <dbReference type="ARBA" id="ARBA00022729"/>
    </source>
</evidence>
<evidence type="ECO:0000256" key="2">
    <source>
        <dbReference type="ARBA" id="ARBA00013274"/>
    </source>
</evidence>
<dbReference type="GO" id="GO:0046475">
    <property type="term" value="P:glycerophospholipid catabolic process"/>
    <property type="evidence" value="ECO:0007669"/>
    <property type="project" value="TreeGrafter"/>
</dbReference>
<evidence type="ECO:0000256" key="9">
    <source>
        <dbReference type="RuleBase" id="RU362103"/>
    </source>
</evidence>
<dbReference type="GO" id="GO:0005783">
    <property type="term" value="C:endoplasmic reticulum"/>
    <property type="evidence" value="ECO:0007669"/>
    <property type="project" value="TreeGrafter"/>
</dbReference>
<gene>
    <name evidence="11" type="ORF">DSL72_000421</name>
</gene>
<dbReference type="EMBL" id="CP063406">
    <property type="protein sequence ID" value="QSZ30863.1"/>
    <property type="molecule type" value="Genomic_DNA"/>
</dbReference>
<dbReference type="PANTHER" id="PTHR10728">
    <property type="entry name" value="CYTOSOLIC PHOSPHOLIPASE A2"/>
    <property type="match status" value="1"/>
</dbReference>
<dbReference type="AlphaFoldDB" id="A0A8A3NZ99"/>
<evidence type="ECO:0000256" key="1">
    <source>
        <dbReference type="ARBA" id="ARBA00008780"/>
    </source>
</evidence>
<dbReference type="Pfam" id="PF01735">
    <property type="entry name" value="PLA2_B"/>
    <property type="match status" value="1"/>
</dbReference>
<organism evidence="11 12">
    <name type="scientific">Monilinia vaccinii-corymbosi</name>
    <dbReference type="NCBI Taxonomy" id="61207"/>
    <lineage>
        <taxon>Eukaryota</taxon>
        <taxon>Fungi</taxon>
        <taxon>Dikarya</taxon>
        <taxon>Ascomycota</taxon>
        <taxon>Pezizomycotina</taxon>
        <taxon>Leotiomycetes</taxon>
        <taxon>Helotiales</taxon>
        <taxon>Sclerotiniaceae</taxon>
        <taxon>Monilinia</taxon>
    </lineage>
</organism>
<feature type="chain" id="PRO_5033099663" description="Lysophospholipase" evidence="9">
    <location>
        <begin position="19"/>
        <end position="545"/>
    </location>
</feature>
<keyword evidence="7" id="KW-0325">Glycoprotein</keyword>
<sequence>MGWHLPSLIGFLSGYIAGSPYAPTSVSCPSGEALVRPAFGLSENEECYREARKAKADVALKKWLQKTNAGFGTDDLPTIAITHSGGGYRSFLCSAGVTQAFDERDSDVSTSGLFQALTYQAGLSGGSWFISSLAGNNYPTVSYLRDNLWETAFKESLFDPEGAVFAVALSKIAKDIREKEAAGFRATLTDPWGRLLSYQLLENDGEATTLSSVATLSSFTSHSVPFPIITGLGVKTFSGECKPGASATTYEFSPYEFGSWDSDVSAFTPTKYLGTTLKNGAPTGQCTTNYDNLGYILGTSSNLFNEACIKTPELGESSKNPFQKITALLNEIHQVSTNDLYATYKNPFYQYASPSGQVNSADDIPDQESLSLVDGGEAMQNNPIFPFLQPCRNISVIIVNDNSADTSSHWPNGSEILTTYQQSLKAGLTRMPVIPSADTFVAKGYNKRAAFFGCGDKSKITIVYLPNANYTYDSNVSTAKLIYSKAATAGIIANGMKIATQGDDSEWPTCLGCAFMEKTGQALPSDCKACFAKYCYSGASSYSYT</sequence>
<keyword evidence="3 9" id="KW-0732">Signal</keyword>
<dbReference type="SUPFAM" id="SSF52151">
    <property type="entry name" value="FabD/lysophospholipase-like"/>
    <property type="match status" value="1"/>
</dbReference>
<dbReference type="GO" id="GO:0004623">
    <property type="term" value="F:phospholipase A2 activity"/>
    <property type="evidence" value="ECO:0007669"/>
    <property type="project" value="TreeGrafter"/>
</dbReference>
<dbReference type="GO" id="GO:0004622">
    <property type="term" value="F:phosphatidylcholine lysophospholipase activity"/>
    <property type="evidence" value="ECO:0007669"/>
    <property type="project" value="UniProtKB-EC"/>
</dbReference>
<comment type="catalytic activity">
    <reaction evidence="9">
        <text>a 1-acyl-sn-glycero-3-phosphocholine + H2O = sn-glycerol 3-phosphocholine + a fatty acid + H(+)</text>
        <dbReference type="Rhea" id="RHEA:15177"/>
        <dbReference type="ChEBI" id="CHEBI:15377"/>
        <dbReference type="ChEBI" id="CHEBI:15378"/>
        <dbReference type="ChEBI" id="CHEBI:16870"/>
        <dbReference type="ChEBI" id="CHEBI:28868"/>
        <dbReference type="ChEBI" id="CHEBI:58168"/>
        <dbReference type="EC" id="3.1.1.5"/>
    </reaction>
</comment>
<evidence type="ECO:0000256" key="5">
    <source>
        <dbReference type="ARBA" id="ARBA00022963"/>
    </source>
</evidence>
<evidence type="ECO:0000256" key="8">
    <source>
        <dbReference type="PROSITE-ProRule" id="PRU00555"/>
    </source>
</evidence>
<protein>
    <recommendedName>
        <fullName evidence="2 9">Lysophospholipase</fullName>
        <ecNumber evidence="2 9">3.1.1.5</ecNumber>
    </recommendedName>
</protein>
<evidence type="ECO:0000256" key="6">
    <source>
        <dbReference type="ARBA" id="ARBA00023098"/>
    </source>
</evidence>
<accession>A0A8A3NZ99</accession>
<comment type="similarity">
    <text evidence="1 9">Belongs to the lysophospholipase family.</text>
</comment>
<dbReference type="EC" id="3.1.1.5" evidence="2 9"/>
<keyword evidence="4 8" id="KW-0378">Hydrolase</keyword>
<name>A0A8A3NZ99_9HELO</name>
<dbReference type="SMART" id="SM00022">
    <property type="entry name" value="PLAc"/>
    <property type="match status" value="1"/>
</dbReference>
<evidence type="ECO:0000259" key="10">
    <source>
        <dbReference type="PROSITE" id="PS51210"/>
    </source>
</evidence>
<dbReference type="Proteomes" id="UP000672032">
    <property type="component" value="Chromosome 2"/>
</dbReference>
<dbReference type="Gene3D" id="3.40.1090.10">
    <property type="entry name" value="Cytosolic phospholipase A2 catalytic domain"/>
    <property type="match status" value="1"/>
</dbReference>
<dbReference type="OrthoDB" id="4084751at2759"/>
<evidence type="ECO:0000313" key="12">
    <source>
        <dbReference type="Proteomes" id="UP000672032"/>
    </source>
</evidence>